<protein>
    <submittedName>
        <fullName evidence="9">DedA family protein</fullName>
    </submittedName>
</protein>
<evidence type="ECO:0000313" key="10">
    <source>
        <dbReference type="Proteomes" id="UP001520654"/>
    </source>
</evidence>
<evidence type="ECO:0000256" key="7">
    <source>
        <dbReference type="RuleBase" id="RU367016"/>
    </source>
</evidence>
<gene>
    <name evidence="9" type="ORF">K7B10_02775</name>
</gene>
<keyword evidence="6 7" id="KW-0472">Membrane</keyword>
<evidence type="ECO:0000256" key="3">
    <source>
        <dbReference type="ARBA" id="ARBA00022475"/>
    </source>
</evidence>
<comment type="subcellular location">
    <subcellularLocation>
        <location evidence="1 7">Cell membrane</location>
        <topology evidence="1 7">Multi-pass membrane protein</topology>
    </subcellularLocation>
</comment>
<evidence type="ECO:0000256" key="1">
    <source>
        <dbReference type="ARBA" id="ARBA00004651"/>
    </source>
</evidence>
<keyword evidence="3 7" id="KW-1003">Cell membrane</keyword>
<name>A0ABS8DZ81_9ACTN</name>
<dbReference type="RefSeq" id="WP_229334359.1">
    <property type="nucleotide sequence ID" value="NZ_JAINUL010000001.1"/>
</dbReference>
<dbReference type="PANTHER" id="PTHR30353:SF0">
    <property type="entry name" value="TRANSMEMBRANE PROTEIN"/>
    <property type="match status" value="1"/>
</dbReference>
<dbReference type="Pfam" id="PF09335">
    <property type="entry name" value="VTT_dom"/>
    <property type="match status" value="1"/>
</dbReference>
<evidence type="ECO:0000256" key="2">
    <source>
        <dbReference type="ARBA" id="ARBA00010792"/>
    </source>
</evidence>
<comment type="caution">
    <text evidence="9">The sequence shown here is derived from an EMBL/GenBank/DDBJ whole genome shotgun (WGS) entry which is preliminary data.</text>
</comment>
<feature type="transmembrane region" description="Helical" evidence="7">
    <location>
        <begin position="20"/>
        <end position="40"/>
    </location>
</feature>
<dbReference type="EMBL" id="JAINUL010000001">
    <property type="protein sequence ID" value="MCC0093729.1"/>
    <property type="molecule type" value="Genomic_DNA"/>
</dbReference>
<reference evidence="9 10" key="1">
    <citation type="submission" date="2021-08" db="EMBL/GenBank/DDBJ databases">
        <title>Genomic Architecture of Streptomyces flavotricini NGL1 and Streptomyces erythrochromogenes HMS4 With Differential Plant Beneficial attributes and laccase production capabilities.</title>
        <authorList>
            <person name="Salwan R."/>
            <person name="Kaur R."/>
            <person name="Sharma V."/>
        </authorList>
    </citation>
    <scope>NUCLEOTIDE SEQUENCE [LARGE SCALE GENOMIC DNA]</scope>
    <source>
        <strain evidence="9 10">NGL1</strain>
    </source>
</reference>
<evidence type="ECO:0000256" key="4">
    <source>
        <dbReference type="ARBA" id="ARBA00022692"/>
    </source>
</evidence>
<sequence length="227" mass="23567">MTWPDLAAASQALSPQAVNLLDAGSLLSAFGALGVAVVLFAETGLLVGFFLPGDSLLFTAGLLCVPGNHGPVHLSLPQVLCAAVAGALLGAQTGYLLGRRGGRTLLARSRSRKLHEGAAKAEELLDRYGHAKAIVLARFVPIVRTVLNPMAGALNVRARVFTLWQVIGGLVWAVGLVLAGYALGSSVPDVDRYLLPLVALVVLVSLAPLAVEVVRRRGSRTSNGGSH</sequence>
<keyword evidence="5 7" id="KW-1133">Transmembrane helix</keyword>
<feature type="transmembrane region" description="Helical" evidence="7">
    <location>
        <begin position="193"/>
        <end position="211"/>
    </location>
</feature>
<accession>A0ABS8DZ81</accession>
<comment type="similarity">
    <text evidence="2 7">Belongs to the DedA family.</text>
</comment>
<evidence type="ECO:0000313" key="9">
    <source>
        <dbReference type="EMBL" id="MCC0093729.1"/>
    </source>
</evidence>
<evidence type="ECO:0000256" key="6">
    <source>
        <dbReference type="ARBA" id="ARBA00023136"/>
    </source>
</evidence>
<evidence type="ECO:0000256" key="5">
    <source>
        <dbReference type="ARBA" id="ARBA00022989"/>
    </source>
</evidence>
<dbReference type="InterPro" id="IPR032816">
    <property type="entry name" value="VTT_dom"/>
</dbReference>
<dbReference type="InterPro" id="IPR032818">
    <property type="entry name" value="DedA-like"/>
</dbReference>
<feature type="transmembrane region" description="Helical" evidence="7">
    <location>
        <begin position="160"/>
        <end position="181"/>
    </location>
</feature>
<feature type="transmembrane region" description="Helical" evidence="7">
    <location>
        <begin position="75"/>
        <end position="98"/>
    </location>
</feature>
<proteinExistence type="inferred from homology"/>
<keyword evidence="10" id="KW-1185">Reference proteome</keyword>
<organism evidence="9 10">
    <name type="scientific">Streptomyces flavotricini</name>
    <dbReference type="NCBI Taxonomy" id="66888"/>
    <lineage>
        <taxon>Bacteria</taxon>
        <taxon>Bacillati</taxon>
        <taxon>Actinomycetota</taxon>
        <taxon>Actinomycetes</taxon>
        <taxon>Kitasatosporales</taxon>
        <taxon>Streptomycetaceae</taxon>
        <taxon>Streptomyces</taxon>
    </lineage>
</organism>
<feature type="transmembrane region" description="Helical" evidence="7">
    <location>
        <begin position="45"/>
        <end position="63"/>
    </location>
</feature>
<keyword evidence="4 7" id="KW-0812">Transmembrane</keyword>
<feature type="domain" description="VTT" evidence="8">
    <location>
        <begin position="51"/>
        <end position="181"/>
    </location>
</feature>
<evidence type="ECO:0000259" key="8">
    <source>
        <dbReference type="Pfam" id="PF09335"/>
    </source>
</evidence>
<dbReference type="Proteomes" id="UP001520654">
    <property type="component" value="Unassembled WGS sequence"/>
</dbReference>
<dbReference type="PANTHER" id="PTHR30353">
    <property type="entry name" value="INNER MEMBRANE PROTEIN DEDA-RELATED"/>
    <property type="match status" value="1"/>
</dbReference>